<dbReference type="InterPro" id="IPR054692">
    <property type="entry name" value="LeuA-like_post-cat"/>
</dbReference>
<name>A0ABX8EZI1_9PSED</name>
<dbReference type="PANTHER" id="PTHR46911">
    <property type="match status" value="1"/>
</dbReference>
<feature type="binding site" evidence="10">
    <location>
        <position position="248"/>
    </location>
    <ligand>
        <name>Mg(2+)</name>
        <dbReference type="ChEBI" id="CHEBI:18420"/>
    </ligand>
</feature>
<dbReference type="EC" id="2.3.3.13" evidence="4 10"/>
<evidence type="ECO:0000256" key="2">
    <source>
        <dbReference type="ARBA" id="ARBA00004689"/>
    </source>
</evidence>
<dbReference type="Gene3D" id="3.30.160.270">
    <property type="match status" value="1"/>
</dbReference>
<evidence type="ECO:0000256" key="5">
    <source>
        <dbReference type="ARBA" id="ARBA00022430"/>
    </source>
</evidence>
<dbReference type="InterPro" id="IPR002034">
    <property type="entry name" value="AIPM/Hcit_synth_CS"/>
</dbReference>
<evidence type="ECO:0000256" key="1">
    <source>
        <dbReference type="ARBA" id="ARBA00000064"/>
    </source>
</evidence>
<feature type="binding site" evidence="10">
    <location>
        <position position="282"/>
    </location>
    <ligand>
        <name>Mg(2+)</name>
        <dbReference type="ChEBI" id="CHEBI:18420"/>
    </ligand>
</feature>
<organism evidence="12 13">
    <name type="scientific">Pseudomonas hormoni</name>
    <dbReference type="NCBI Taxonomy" id="3093767"/>
    <lineage>
        <taxon>Bacteria</taxon>
        <taxon>Pseudomonadati</taxon>
        <taxon>Pseudomonadota</taxon>
        <taxon>Gammaproteobacteria</taxon>
        <taxon>Pseudomonadales</taxon>
        <taxon>Pseudomonadaceae</taxon>
        <taxon>Pseudomonas</taxon>
    </lineage>
</organism>
<dbReference type="Proteomes" id="UP000681155">
    <property type="component" value="Chromosome"/>
</dbReference>
<dbReference type="PROSITE" id="PS00816">
    <property type="entry name" value="AIPM_HOMOCIT_SYNTH_2"/>
    <property type="match status" value="1"/>
</dbReference>
<reference evidence="12 13" key="1">
    <citation type="submission" date="2021-05" db="EMBL/GenBank/DDBJ databases">
        <title>Complete genome of the cytokinin-producing biocontrol strain Pseudomonas fluorescens G20-18.</title>
        <authorList>
            <person name="Nielsen T.K."/>
            <person name="Mekureyaw M.F."/>
            <person name="Hansen L.H."/>
            <person name="Nicolaisen M.H."/>
            <person name="Roitsch T.G."/>
            <person name="Hennessy R.C."/>
        </authorList>
    </citation>
    <scope>NUCLEOTIDE SEQUENCE [LARGE SCALE GENOMIC DNA]</scope>
    <source>
        <strain evidence="12 13">G20-18</strain>
    </source>
</reference>
<comment type="similarity">
    <text evidence="3 10">Belongs to the alpha-IPM synthase/homocitrate synthase family. LeuA type 2 subfamily.</text>
</comment>
<keyword evidence="9 10" id="KW-0100">Branched-chain amino acid biosynthesis</keyword>
<dbReference type="Pfam" id="PF08502">
    <property type="entry name" value="LeuA_dimer"/>
    <property type="match status" value="1"/>
</dbReference>
<keyword evidence="12" id="KW-0012">Acyltransferase</keyword>
<dbReference type="HAMAP" id="MF_00572">
    <property type="entry name" value="LeuA_type2"/>
    <property type="match status" value="1"/>
</dbReference>
<dbReference type="InterPro" id="IPR005668">
    <property type="entry name" value="IPM_Synthase"/>
</dbReference>
<feature type="region of interest" description="Regulatory domain" evidence="10">
    <location>
        <begin position="439"/>
        <end position="559"/>
    </location>
</feature>
<dbReference type="RefSeq" id="WP_214380827.1">
    <property type="nucleotide sequence ID" value="NZ_CP075566.1"/>
</dbReference>
<evidence type="ECO:0000256" key="7">
    <source>
        <dbReference type="ARBA" id="ARBA00022679"/>
    </source>
</evidence>
<keyword evidence="10" id="KW-0963">Cytoplasm</keyword>
<keyword evidence="6 10" id="KW-0028">Amino-acid biosynthesis</keyword>
<evidence type="ECO:0000256" key="4">
    <source>
        <dbReference type="ARBA" id="ARBA00012973"/>
    </source>
</evidence>
<evidence type="ECO:0000256" key="10">
    <source>
        <dbReference type="HAMAP-Rule" id="MF_00572"/>
    </source>
</evidence>
<proteinExistence type="inferred from homology"/>
<dbReference type="SUPFAM" id="SSF110921">
    <property type="entry name" value="2-isopropylmalate synthase LeuA, allosteric (dimerisation) domain"/>
    <property type="match status" value="1"/>
</dbReference>
<dbReference type="SUPFAM" id="SSF51569">
    <property type="entry name" value="Aldolase"/>
    <property type="match status" value="1"/>
</dbReference>
<comment type="catalytic activity">
    <reaction evidence="1 10">
        <text>3-methyl-2-oxobutanoate + acetyl-CoA + H2O = (2S)-2-isopropylmalate + CoA + H(+)</text>
        <dbReference type="Rhea" id="RHEA:21524"/>
        <dbReference type="ChEBI" id="CHEBI:1178"/>
        <dbReference type="ChEBI" id="CHEBI:11851"/>
        <dbReference type="ChEBI" id="CHEBI:15377"/>
        <dbReference type="ChEBI" id="CHEBI:15378"/>
        <dbReference type="ChEBI" id="CHEBI:57287"/>
        <dbReference type="ChEBI" id="CHEBI:57288"/>
        <dbReference type="EC" id="2.3.3.13"/>
    </reaction>
</comment>
<keyword evidence="13" id="KW-1185">Reference proteome</keyword>
<dbReference type="NCBIfam" id="NF002991">
    <property type="entry name" value="PRK03739.1"/>
    <property type="match status" value="1"/>
</dbReference>
<dbReference type="GO" id="GO:0003852">
    <property type="term" value="F:2-isopropylmalate synthase activity"/>
    <property type="evidence" value="ECO:0007669"/>
    <property type="project" value="UniProtKB-EC"/>
</dbReference>
<dbReference type="SMART" id="SM00917">
    <property type="entry name" value="LeuA_dimer"/>
    <property type="match status" value="1"/>
</dbReference>
<protein>
    <recommendedName>
        <fullName evidence="4 10">2-isopropylmalate synthase</fullName>
        <ecNumber evidence="4 10">2.3.3.13</ecNumber>
    </recommendedName>
    <alternativeName>
        <fullName evidence="10">Alpha-IPM synthase</fullName>
    </alternativeName>
    <alternativeName>
        <fullName evidence="10">Alpha-isopropylmalate synthase</fullName>
    </alternativeName>
</protein>
<dbReference type="InterPro" id="IPR036230">
    <property type="entry name" value="LeuA_allosteric_dom_sf"/>
</dbReference>
<dbReference type="InterPro" id="IPR013709">
    <property type="entry name" value="2-isopropylmalate_synth_dimer"/>
</dbReference>
<keyword evidence="8 10" id="KW-0479">Metal-binding</keyword>
<dbReference type="Pfam" id="PF00682">
    <property type="entry name" value="HMGL-like"/>
    <property type="match status" value="1"/>
</dbReference>
<keyword evidence="10" id="KW-0460">Magnesium</keyword>
<sequence>MSMLKDPSSKYRAFPTIDIPDRTWPSKTITAAPIWCSSDLRDGNQSLIEPMDAVKKLRFWKTLVQVGVKEIEASFPAASQTDFDFVRTLIEGNHIPDDTTIQVLTQGREDLIERTFESLRGAKKAIVHLYNATSPSFRRIVFNQDKDGIKAIAVNAAKLFVKYAAMQPDTQWTFEYSPETFSATELEFAKEVCDAVIEVWNPTPEHKVILNLPATVECATPNIYADQIEWFGRHINRRDSVIISLHTHNDRGTGVAATELGLMAGADRVEGCLFGNGERTGNVDLVTVALNLYTQGIHPELDFSDIDGVRKVVEECNQIQVHPRHPYVGDLVHTAFSGSHQDAIRKGFAQQKPDALWEVPYLPIDPADIGRSYEAVIRVNSQSGKGGIAYLLEQEYGISLPRRMQIEFSQVVQRETDRLGLEMTAQQIHALLHSEYLQANTPYALVSHRLQEENGHSAVEVEVSGKGQGETNLHWRGKGNGALEALVAGLPIPVEIMDYNEHAIGAGTNAKAAAYIELRVNGERAVHGVGIDENITTASFKALFSALNRSLSQPEAKAA</sequence>
<comment type="function">
    <text evidence="10">Catalyzes the condensation of the acetyl group of acetyl-CoA with 3-methyl-2-oxobutanoate (2-ketoisovalerate) to form 3-carboxy-3-hydroxy-4-methylpentanoate (2-isopropylmalate).</text>
</comment>
<evidence type="ECO:0000256" key="8">
    <source>
        <dbReference type="ARBA" id="ARBA00022723"/>
    </source>
</evidence>
<accession>A0ABX8EZI1</accession>
<evidence type="ECO:0000256" key="3">
    <source>
        <dbReference type="ARBA" id="ARBA00009767"/>
    </source>
</evidence>
<feature type="binding site" evidence="10">
    <location>
        <position position="246"/>
    </location>
    <ligand>
        <name>Mg(2+)</name>
        <dbReference type="ChEBI" id="CHEBI:18420"/>
    </ligand>
</feature>
<dbReference type="NCBIfam" id="TIGR00970">
    <property type="entry name" value="leuA_yeast"/>
    <property type="match status" value="1"/>
</dbReference>
<dbReference type="Gene3D" id="3.20.20.70">
    <property type="entry name" value="Aldolase class I"/>
    <property type="match status" value="1"/>
</dbReference>
<dbReference type="PROSITE" id="PS00815">
    <property type="entry name" value="AIPM_HOMOCIT_SYNTH_1"/>
    <property type="match status" value="1"/>
</dbReference>
<dbReference type="InterPro" id="IPR000891">
    <property type="entry name" value="PYR_CT"/>
</dbReference>
<gene>
    <name evidence="10 12" type="primary">leuA</name>
    <name evidence="12" type="ORF">KJF94_02010</name>
</gene>
<evidence type="ECO:0000256" key="6">
    <source>
        <dbReference type="ARBA" id="ARBA00022605"/>
    </source>
</evidence>
<feature type="domain" description="Pyruvate carboxyltransferase" evidence="11">
    <location>
        <begin position="33"/>
        <end position="307"/>
    </location>
</feature>
<evidence type="ECO:0000313" key="13">
    <source>
        <dbReference type="Proteomes" id="UP000681155"/>
    </source>
</evidence>
<feature type="binding site" evidence="10">
    <location>
        <position position="42"/>
    </location>
    <ligand>
        <name>Mg(2+)</name>
        <dbReference type="ChEBI" id="CHEBI:18420"/>
    </ligand>
</feature>
<keyword evidence="5 10" id="KW-0432">Leucine biosynthesis</keyword>
<dbReference type="InterPro" id="IPR039371">
    <property type="entry name" value="LeuA_N_DRE-TIM"/>
</dbReference>
<dbReference type="CDD" id="cd07942">
    <property type="entry name" value="DRE_TIM_LeuA"/>
    <property type="match status" value="1"/>
</dbReference>
<dbReference type="PROSITE" id="PS50991">
    <property type="entry name" value="PYR_CT"/>
    <property type="match status" value="1"/>
</dbReference>
<comment type="subcellular location">
    <subcellularLocation>
        <location evidence="10">Cytoplasm</location>
    </subcellularLocation>
</comment>
<keyword evidence="7 10" id="KW-0808">Transferase</keyword>
<dbReference type="EMBL" id="CP075566">
    <property type="protein sequence ID" value="QVW24380.1"/>
    <property type="molecule type" value="Genomic_DNA"/>
</dbReference>
<evidence type="ECO:0000256" key="9">
    <source>
        <dbReference type="ARBA" id="ARBA00023304"/>
    </source>
</evidence>
<evidence type="ECO:0000259" key="11">
    <source>
        <dbReference type="PROSITE" id="PS50991"/>
    </source>
</evidence>
<comment type="pathway">
    <text evidence="2 10">Amino-acid biosynthesis; L-leucine biosynthesis; L-leucine from 3-methyl-2-oxobutanoate: step 1/4.</text>
</comment>
<dbReference type="Pfam" id="PF22615">
    <property type="entry name" value="IPMS_D2"/>
    <property type="match status" value="1"/>
</dbReference>
<dbReference type="PANTHER" id="PTHR46911:SF1">
    <property type="entry name" value="2-ISOPROPYLMALATE SYNTHASE"/>
    <property type="match status" value="1"/>
</dbReference>
<evidence type="ECO:0000313" key="12">
    <source>
        <dbReference type="EMBL" id="QVW24380.1"/>
    </source>
</evidence>
<dbReference type="SUPFAM" id="SSF89000">
    <property type="entry name" value="post-HMGL domain-like"/>
    <property type="match status" value="1"/>
</dbReference>
<comment type="cofactor">
    <cofactor evidence="10">
        <name>Mg(2+)</name>
        <dbReference type="ChEBI" id="CHEBI:18420"/>
    </cofactor>
</comment>
<dbReference type="InterPro" id="IPR013785">
    <property type="entry name" value="Aldolase_TIM"/>
</dbReference>
<comment type="subunit">
    <text evidence="10">Homodimer.</text>
</comment>